<organism evidence="1">
    <name type="scientific">viral metagenome</name>
    <dbReference type="NCBI Taxonomy" id="1070528"/>
    <lineage>
        <taxon>unclassified sequences</taxon>
        <taxon>metagenomes</taxon>
        <taxon>organismal metagenomes</taxon>
    </lineage>
</organism>
<name>A0A6C0DY85_9ZZZZ</name>
<dbReference type="AlphaFoldDB" id="A0A6C0DY85"/>
<accession>A0A6C0DY85</accession>
<evidence type="ECO:0000313" key="1">
    <source>
        <dbReference type="EMBL" id="QHT21273.1"/>
    </source>
</evidence>
<reference evidence="1" key="1">
    <citation type="journal article" date="2020" name="Nature">
        <title>Giant virus diversity and host interactions through global metagenomics.</title>
        <authorList>
            <person name="Schulz F."/>
            <person name="Roux S."/>
            <person name="Paez-Espino D."/>
            <person name="Jungbluth S."/>
            <person name="Walsh D.A."/>
            <person name="Denef V.J."/>
            <person name="McMahon K.D."/>
            <person name="Konstantinidis K.T."/>
            <person name="Eloe-Fadrosh E.A."/>
            <person name="Kyrpides N.C."/>
            <person name="Woyke T."/>
        </authorList>
    </citation>
    <scope>NUCLEOTIDE SEQUENCE</scope>
    <source>
        <strain evidence="1">GVMAG-M-3300023174-92</strain>
    </source>
</reference>
<protein>
    <submittedName>
        <fullName evidence="1">Uncharacterized protein</fullName>
    </submittedName>
</protein>
<proteinExistence type="predicted"/>
<sequence>MFYGIELFKNPADLESLQPFFYREADVQVEPMADVQAEPMADVQAEPMADVQAEPMADVQAEPPVDVLAEPPKKRSNEWFEPHQKDTLFWCVFAGVFGVSEYLLIHNKYANREWEEKQNMIVAFSKSSSELRKTNHKITLGNIKEMMSEYMTSQTTITLLGLVGLSVHYKTQIYLMDDTKGIQYVYTPETYSHQCFIFRDRTVKGKYRLFMGDDAPKPLFSLDSIARPLRAVSTYKREELVHIAAEVNVVLGEKDKKEDIYRRISEHVAWL</sequence>
<dbReference type="EMBL" id="MN739688">
    <property type="protein sequence ID" value="QHT21273.1"/>
    <property type="molecule type" value="Genomic_DNA"/>
</dbReference>